<gene>
    <name evidence="1" type="ORF">NDU88_005107</name>
</gene>
<name>A0AAV7W6X6_PLEWA</name>
<protein>
    <submittedName>
        <fullName evidence="1">Uncharacterized protein</fullName>
    </submittedName>
</protein>
<proteinExistence type="predicted"/>
<comment type="caution">
    <text evidence="1">The sequence shown here is derived from an EMBL/GenBank/DDBJ whole genome shotgun (WGS) entry which is preliminary data.</text>
</comment>
<evidence type="ECO:0000313" key="1">
    <source>
        <dbReference type="EMBL" id="KAJ1209734.1"/>
    </source>
</evidence>
<organism evidence="1 2">
    <name type="scientific">Pleurodeles waltl</name>
    <name type="common">Iberian ribbed newt</name>
    <dbReference type="NCBI Taxonomy" id="8319"/>
    <lineage>
        <taxon>Eukaryota</taxon>
        <taxon>Metazoa</taxon>
        <taxon>Chordata</taxon>
        <taxon>Craniata</taxon>
        <taxon>Vertebrata</taxon>
        <taxon>Euteleostomi</taxon>
        <taxon>Amphibia</taxon>
        <taxon>Batrachia</taxon>
        <taxon>Caudata</taxon>
        <taxon>Salamandroidea</taxon>
        <taxon>Salamandridae</taxon>
        <taxon>Pleurodelinae</taxon>
        <taxon>Pleurodeles</taxon>
    </lineage>
</organism>
<keyword evidence="2" id="KW-1185">Reference proteome</keyword>
<dbReference type="AlphaFoldDB" id="A0AAV7W6X6"/>
<dbReference type="Proteomes" id="UP001066276">
    <property type="component" value="Chromosome 1_2"/>
</dbReference>
<reference evidence="1" key="1">
    <citation type="journal article" date="2022" name="bioRxiv">
        <title>Sequencing and chromosome-scale assembly of the giantPleurodeles waltlgenome.</title>
        <authorList>
            <person name="Brown T."/>
            <person name="Elewa A."/>
            <person name="Iarovenko S."/>
            <person name="Subramanian E."/>
            <person name="Araus A.J."/>
            <person name="Petzold A."/>
            <person name="Susuki M."/>
            <person name="Suzuki K.-i.T."/>
            <person name="Hayashi T."/>
            <person name="Toyoda A."/>
            <person name="Oliveira C."/>
            <person name="Osipova E."/>
            <person name="Leigh N.D."/>
            <person name="Simon A."/>
            <person name="Yun M.H."/>
        </authorList>
    </citation>
    <scope>NUCLEOTIDE SEQUENCE</scope>
    <source>
        <strain evidence="1">20211129_DDA</strain>
        <tissue evidence="1">Liver</tissue>
    </source>
</reference>
<evidence type="ECO:0000313" key="2">
    <source>
        <dbReference type="Proteomes" id="UP001066276"/>
    </source>
</evidence>
<sequence>MSAVVWQNRWLMLQFGQEKEAASPTWLAGESGAWPIAVKAEGSWPQHGSVEHPGRVAVKWGTDVSRVKPQGKQAVRLQRGSSTDWQGDRWVGLIGCTACDSMRRLQSNDEAVGKIPSQHQLLWALAAVTDTCRQHTGFAGNSRGQRCTNIQLGRLTQCFRLVSMRETRLLY</sequence>
<accession>A0AAV7W6X6</accession>
<dbReference type="EMBL" id="JANPWB010000002">
    <property type="protein sequence ID" value="KAJ1209734.1"/>
    <property type="molecule type" value="Genomic_DNA"/>
</dbReference>